<dbReference type="Gene3D" id="3.30.200.20">
    <property type="entry name" value="Phosphorylase Kinase, domain 1"/>
    <property type="match status" value="1"/>
</dbReference>
<feature type="transmembrane region" description="Helical" evidence="9">
    <location>
        <begin position="401"/>
        <end position="421"/>
    </location>
</feature>
<dbReference type="Gene3D" id="1.10.510.10">
    <property type="entry name" value="Transferase(Phosphotransferase) domain 1"/>
    <property type="match status" value="1"/>
</dbReference>
<feature type="compositionally biased region" description="Polar residues" evidence="8">
    <location>
        <begin position="65"/>
        <end position="80"/>
    </location>
</feature>
<name>A0A517NIQ1_9BACT</name>
<dbReference type="EC" id="2.7.11.1" evidence="1"/>
<evidence type="ECO:0000256" key="9">
    <source>
        <dbReference type="SAM" id="Phobius"/>
    </source>
</evidence>
<accession>A0A517NIQ1</accession>
<keyword evidence="12" id="KW-1185">Reference proteome</keyword>
<dbReference type="InterPro" id="IPR042095">
    <property type="entry name" value="SUMF_sf"/>
</dbReference>
<evidence type="ECO:0000313" key="11">
    <source>
        <dbReference type="EMBL" id="QDT07017.1"/>
    </source>
</evidence>
<evidence type="ECO:0000313" key="12">
    <source>
        <dbReference type="Proteomes" id="UP000318538"/>
    </source>
</evidence>
<feature type="region of interest" description="Disordered" evidence="8">
    <location>
        <begin position="51"/>
        <end position="80"/>
    </location>
</feature>
<dbReference type="PANTHER" id="PTHR43289:SF6">
    <property type="entry name" value="SERINE_THREONINE-PROTEIN KINASE NEKL-3"/>
    <property type="match status" value="1"/>
</dbReference>
<keyword evidence="3 11" id="KW-0808">Transferase</keyword>
<dbReference type="PROSITE" id="PS50011">
    <property type="entry name" value="PROTEIN_KINASE_DOM"/>
    <property type="match status" value="1"/>
</dbReference>
<dbReference type="RefSeq" id="WP_145174472.1">
    <property type="nucleotide sequence ID" value="NZ_CP036525.1"/>
</dbReference>
<reference evidence="11 12" key="1">
    <citation type="submission" date="2019-02" db="EMBL/GenBank/DDBJ databases">
        <title>Deep-cultivation of Planctomycetes and their phenomic and genomic characterization uncovers novel biology.</title>
        <authorList>
            <person name="Wiegand S."/>
            <person name="Jogler M."/>
            <person name="Boedeker C."/>
            <person name="Pinto D."/>
            <person name="Vollmers J."/>
            <person name="Rivas-Marin E."/>
            <person name="Kohn T."/>
            <person name="Peeters S.H."/>
            <person name="Heuer A."/>
            <person name="Rast P."/>
            <person name="Oberbeckmann S."/>
            <person name="Bunk B."/>
            <person name="Jeske O."/>
            <person name="Meyerdierks A."/>
            <person name="Storesund J.E."/>
            <person name="Kallscheuer N."/>
            <person name="Luecker S."/>
            <person name="Lage O.M."/>
            <person name="Pohl T."/>
            <person name="Merkel B.J."/>
            <person name="Hornburger P."/>
            <person name="Mueller R.-W."/>
            <person name="Bruemmer F."/>
            <person name="Labrenz M."/>
            <person name="Spormann A.M."/>
            <person name="Op den Camp H."/>
            <person name="Overmann J."/>
            <person name="Amann R."/>
            <person name="Jetten M.S.M."/>
            <person name="Mascher T."/>
            <person name="Medema M.H."/>
            <person name="Devos D.P."/>
            <person name="Kaster A.-K."/>
            <person name="Ovreas L."/>
            <person name="Rohde M."/>
            <person name="Galperin M.Y."/>
            <person name="Jogler C."/>
        </authorList>
    </citation>
    <scope>NUCLEOTIDE SEQUENCE [LARGE SCALE GENOMIC DNA]</scope>
    <source>
        <strain evidence="11 12">K22_7</strain>
    </source>
</reference>
<dbReference type="PROSITE" id="PS00108">
    <property type="entry name" value="PROTEIN_KINASE_ST"/>
    <property type="match status" value="1"/>
</dbReference>
<dbReference type="InterPro" id="IPR011009">
    <property type="entry name" value="Kinase-like_dom_sf"/>
</dbReference>
<dbReference type="CDD" id="cd14014">
    <property type="entry name" value="STKc_PknB_like"/>
    <property type="match status" value="1"/>
</dbReference>
<keyword evidence="9" id="KW-0472">Membrane</keyword>
<keyword evidence="5 11" id="KW-0418">Kinase</keyword>
<evidence type="ECO:0000256" key="7">
    <source>
        <dbReference type="PROSITE-ProRule" id="PRU10141"/>
    </source>
</evidence>
<keyword evidence="6 7" id="KW-0067">ATP-binding</keyword>
<dbReference type="SMART" id="SM00220">
    <property type="entry name" value="S_TKc"/>
    <property type="match status" value="1"/>
</dbReference>
<dbReference type="PROSITE" id="PS00107">
    <property type="entry name" value="PROTEIN_KINASE_ATP"/>
    <property type="match status" value="1"/>
</dbReference>
<dbReference type="InterPro" id="IPR017441">
    <property type="entry name" value="Protein_kinase_ATP_BS"/>
</dbReference>
<dbReference type="Proteomes" id="UP000318538">
    <property type="component" value="Chromosome"/>
</dbReference>
<keyword evidence="2" id="KW-0723">Serine/threonine-protein kinase</keyword>
<dbReference type="KEGG" id="rlc:K227x_54420"/>
<feature type="domain" description="Protein kinase" evidence="10">
    <location>
        <begin position="106"/>
        <end position="364"/>
    </location>
</feature>
<dbReference type="InterPro" id="IPR016187">
    <property type="entry name" value="CTDL_fold"/>
</dbReference>
<evidence type="ECO:0000256" key="2">
    <source>
        <dbReference type="ARBA" id="ARBA00022527"/>
    </source>
</evidence>
<dbReference type="Pfam" id="PF03781">
    <property type="entry name" value="FGE-sulfatase"/>
    <property type="match status" value="1"/>
</dbReference>
<gene>
    <name evidence="11" type="primary">pknB_20</name>
    <name evidence="11" type="ORF">K227x_54420</name>
</gene>
<evidence type="ECO:0000256" key="5">
    <source>
        <dbReference type="ARBA" id="ARBA00022777"/>
    </source>
</evidence>
<keyword evidence="9" id="KW-1133">Transmembrane helix</keyword>
<feature type="binding site" evidence="7">
    <location>
        <position position="135"/>
    </location>
    <ligand>
        <name>ATP</name>
        <dbReference type="ChEBI" id="CHEBI:30616"/>
    </ligand>
</feature>
<evidence type="ECO:0000256" key="4">
    <source>
        <dbReference type="ARBA" id="ARBA00022741"/>
    </source>
</evidence>
<dbReference type="InterPro" id="IPR005532">
    <property type="entry name" value="SUMF_dom"/>
</dbReference>
<dbReference type="Pfam" id="PF00069">
    <property type="entry name" value="Pkinase"/>
    <property type="match status" value="1"/>
</dbReference>
<dbReference type="GO" id="GO:0005524">
    <property type="term" value="F:ATP binding"/>
    <property type="evidence" value="ECO:0007669"/>
    <property type="project" value="UniProtKB-UniRule"/>
</dbReference>
<organism evidence="11 12">
    <name type="scientific">Rubripirellula lacrimiformis</name>
    <dbReference type="NCBI Taxonomy" id="1930273"/>
    <lineage>
        <taxon>Bacteria</taxon>
        <taxon>Pseudomonadati</taxon>
        <taxon>Planctomycetota</taxon>
        <taxon>Planctomycetia</taxon>
        <taxon>Pirellulales</taxon>
        <taxon>Pirellulaceae</taxon>
        <taxon>Rubripirellula</taxon>
    </lineage>
</organism>
<keyword evidence="4 7" id="KW-0547">Nucleotide-binding</keyword>
<evidence type="ECO:0000256" key="3">
    <source>
        <dbReference type="ARBA" id="ARBA00022679"/>
    </source>
</evidence>
<dbReference type="GO" id="GO:0004674">
    <property type="term" value="F:protein serine/threonine kinase activity"/>
    <property type="evidence" value="ECO:0007669"/>
    <property type="project" value="UniProtKB-KW"/>
</dbReference>
<evidence type="ECO:0000259" key="10">
    <source>
        <dbReference type="PROSITE" id="PS50011"/>
    </source>
</evidence>
<dbReference type="AlphaFoldDB" id="A0A517NIQ1"/>
<dbReference type="Gene3D" id="3.90.1580.10">
    <property type="entry name" value="paralog of FGE (formylglycine-generating enzyme)"/>
    <property type="match status" value="1"/>
</dbReference>
<sequence length="1070" mass="118631">MRERTLFLTAKSIEDPTGRHEYLDRVCGSTGPLRQRIDSLLRSSAGVGNFLEKNDEDLEPGGTLDSPSLNSVTTDSPTAEMTGSTADLSFLAPSKVENSLGRLAHYEILELIGQGGFGMVFRASDPRLGREVAIKVLMPHFAVTSPPRKRFLREARACAAVRHPNVVHVYGVEDDPLPAIVMELIEGSTLQRELDNQGPLEIDEVLRIAIELADGLAAAHRSGLVHRDLKPSNVLLEHSALHRVILTDFGLARTVDDASLTQTGAVIGTPMYMAPEQATGKPVDARADLFSFGSVMYVMVTGRPPFRGPTSMAVMQRVAQAQPRPISELVPDCPPLLSRLIERLMAKSPGDRIQTAEHLKELLVATSHDRAAAPTDVMPDIMPVADPPPSVFDRHRWRRSIWAVIAFAPLIAIAVASVFWWNQSEQASAITNFPATEETNNLPSDGITELAPVHASVSDVWGALPRDAPSVAMAPFNTDAAVQHQQRWAEYFDVPVDFTDPRGIEFRLIPPGQFAMGSPQQEIEMASRNSSHTEVVVIDAPVRQVALTRPFYLAVTEMTQQQYESVMSQNPSRYSANGYRSDSVFDVDTDKWPVESMAFSEMQDCINRLNLRYGFTSWNGPERTWVEEVRPAIGYRLPTEAEWEFACRAGTETPYWTGDGSEVVAASENVLMFHGSPWDVENGKPNPFGLRNMHGNVREFVSDFCQPPAAASVSANASDGSNHAKEVIRVNPLSTKSKDRTYHLIRGGDYYYPPVRGRSGSSLSHAPDIEPGVIVGLRLAMSVETGRRLHARAKPNGLRVTSFREVHGVDRENLNRWVERLKGNHVPIAINLRHGDDTNLFDAVAVDRRRSVPSAEADWRFDAMADDDAAGKNYLRLNQTHGEVWRTIIPKFGKPPLKCEALSIWRTGRKDWGTYNLGPDDPNAKLAESCREAWMPISICHVRSEDKVSTHFMHIYLPGVGCHAYASLSLDEFKGKLKLFRARDWRPILMQANTGTEDFRIACTFRENSDAVAWEVSSDLSTAEFEAELLARKAADFYPASFVSHADDGIVKYIVLWRSMAAPIDAAVRF</sequence>
<dbReference type="EMBL" id="CP036525">
    <property type="protein sequence ID" value="QDT07017.1"/>
    <property type="molecule type" value="Genomic_DNA"/>
</dbReference>
<dbReference type="FunFam" id="1.10.510.10:FF:000021">
    <property type="entry name" value="Serine/threonine protein kinase"/>
    <property type="match status" value="1"/>
</dbReference>
<dbReference type="SUPFAM" id="SSF56436">
    <property type="entry name" value="C-type lectin-like"/>
    <property type="match status" value="1"/>
</dbReference>
<proteinExistence type="predicted"/>
<dbReference type="PANTHER" id="PTHR43289">
    <property type="entry name" value="MITOGEN-ACTIVATED PROTEIN KINASE KINASE KINASE 20-RELATED"/>
    <property type="match status" value="1"/>
</dbReference>
<protein>
    <recommendedName>
        <fullName evidence="1">non-specific serine/threonine protein kinase</fullName>
        <ecNumber evidence="1">2.7.11.1</ecNumber>
    </recommendedName>
</protein>
<keyword evidence="9" id="KW-0812">Transmembrane</keyword>
<dbReference type="OrthoDB" id="6111975at2"/>
<evidence type="ECO:0000256" key="6">
    <source>
        <dbReference type="ARBA" id="ARBA00022840"/>
    </source>
</evidence>
<evidence type="ECO:0000256" key="1">
    <source>
        <dbReference type="ARBA" id="ARBA00012513"/>
    </source>
</evidence>
<dbReference type="InterPro" id="IPR000719">
    <property type="entry name" value="Prot_kinase_dom"/>
</dbReference>
<dbReference type="InterPro" id="IPR008271">
    <property type="entry name" value="Ser/Thr_kinase_AS"/>
</dbReference>
<evidence type="ECO:0000256" key="8">
    <source>
        <dbReference type="SAM" id="MobiDB-lite"/>
    </source>
</evidence>
<dbReference type="SUPFAM" id="SSF56112">
    <property type="entry name" value="Protein kinase-like (PK-like)"/>
    <property type="match status" value="1"/>
</dbReference>